<dbReference type="PANTHER" id="PTHR37829:SF3">
    <property type="entry name" value="PROTEIN JAYE-RELATED"/>
    <property type="match status" value="1"/>
</dbReference>
<evidence type="ECO:0000259" key="1">
    <source>
        <dbReference type="Pfam" id="PF04865"/>
    </source>
</evidence>
<dbReference type="Pfam" id="PF04865">
    <property type="entry name" value="Baseplate_J"/>
    <property type="match status" value="1"/>
</dbReference>
<accession>A0A4P9VFP3</accession>
<gene>
    <name evidence="2" type="ORF">B9G39_29785</name>
</gene>
<reference evidence="2 3" key="1">
    <citation type="submission" date="2017-04" db="EMBL/GenBank/DDBJ databases">
        <title>Draft genome sequence of Zooshikella ganghwensis VG4 isolated from Red Sea sediments.</title>
        <authorList>
            <person name="Rehman Z."/>
            <person name="Alam I."/>
            <person name="Kamau A."/>
            <person name="Bajic V."/>
            <person name="Leiknes T."/>
        </authorList>
    </citation>
    <scope>NUCLEOTIDE SEQUENCE [LARGE SCALE GENOMIC DNA]</scope>
    <source>
        <strain evidence="2 3">VG4</strain>
    </source>
</reference>
<dbReference type="RefSeq" id="WP_094790055.1">
    <property type="nucleotide sequence ID" value="NZ_NDXW01000012.1"/>
</dbReference>
<dbReference type="EMBL" id="NDXW01000012">
    <property type="protein sequence ID" value="RDH41196.1"/>
    <property type="molecule type" value="Genomic_DNA"/>
</dbReference>
<dbReference type="PANTHER" id="PTHR37829">
    <property type="entry name" value="PHAGE-LIKE ELEMENT PBSX PROTEIN XKDT"/>
    <property type="match status" value="1"/>
</dbReference>
<dbReference type="Proteomes" id="UP000257039">
    <property type="component" value="Unassembled WGS sequence"/>
</dbReference>
<comment type="caution">
    <text evidence="2">The sequence shown here is derived from an EMBL/GenBank/DDBJ whole genome shotgun (WGS) entry which is preliminary data.</text>
</comment>
<feature type="domain" description="Baseplate protein J-like barrel" evidence="1">
    <location>
        <begin position="103"/>
        <end position="189"/>
    </location>
</feature>
<organism evidence="2 3">
    <name type="scientific">Zooshikella ganghwensis</name>
    <dbReference type="NCBI Taxonomy" id="202772"/>
    <lineage>
        <taxon>Bacteria</taxon>
        <taxon>Pseudomonadati</taxon>
        <taxon>Pseudomonadota</taxon>
        <taxon>Gammaproteobacteria</taxon>
        <taxon>Oceanospirillales</taxon>
        <taxon>Zooshikellaceae</taxon>
        <taxon>Zooshikella</taxon>
    </lineage>
</organism>
<name>A0A4P9VFP3_9GAMM</name>
<dbReference type="InterPro" id="IPR006949">
    <property type="entry name" value="Barrel_Baseplate_J-like"/>
</dbReference>
<protein>
    <recommendedName>
        <fullName evidence="1">Baseplate protein J-like barrel domain-containing protein</fullName>
    </recommendedName>
</protein>
<proteinExistence type="predicted"/>
<keyword evidence="3" id="KW-1185">Reference proteome</keyword>
<sequence length="390" mass="44000">MRSLFKSLVAQADIPTEEAQLKSRFKQLAIEHGSQLSNDSRYSPFWRIITALVTRPVLWLIELLIDQVLPNAFLKYAKGRYLDILVWAVHLERKPATTAEGVMTFQRAATELAITIPEHTTIQSVAINGQVYEVRTTAEAVFKAGELTTTVPVKATHPGKAYNLAPGYYAILPEPINGITQVSNADDWLTLPGADEESDEELRWRARNQFGAVNQWHTDSVYRSLIAQFAGIDSRHIYFEHHAPRGPGTANAYILFAADAPATEYLEKINHFIQAEGNHGHGDDLQVFALPEKAFDIEVGVWPNAFLSADQKQQLAQNVSHFIRTAFRENSTDNYQPTQVNPRSRFSFSKLTEELHRQFPDIDSLQFNNTDIVSELWLPMIKSLSVVCHD</sequence>
<dbReference type="InterPro" id="IPR052399">
    <property type="entry name" value="Phage_Baseplate_Assmbl_Protein"/>
</dbReference>
<dbReference type="AlphaFoldDB" id="A0A4P9VFP3"/>
<evidence type="ECO:0000313" key="3">
    <source>
        <dbReference type="Proteomes" id="UP000257039"/>
    </source>
</evidence>
<evidence type="ECO:0000313" key="2">
    <source>
        <dbReference type="EMBL" id="RDH41196.1"/>
    </source>
</evidence>